<dbReference type="InterPro" id="IPR012312">
    <property type="entry name" value="Hemerythrin-like"/>
</dbReference>
<evidence type="ECO:0000313" key="3">
    <source>
        <dbReference type="EMBL" id="BDG02794.1"/>
    </source>
</evidence>
<evidence type="ECO:0000313" key="4">
    <source>
        <dbReference type="Proteomes" id="UP001162891"/>
    </source>
</evidence>
<dbReference type="CDD" id="cd12108">
    <property type="entry name" value="Hr-like"/>
    <property type="match status" value="1"/>
</dbReference>
<sequence>MDPIQLIQKDHREVETLFKAFERAARDGRRREQARIVRDLVRELSVHAAVEEELVYPALRAAGVEDDVLGALEEHHAAKLTLSELEALGPGAERFEAKVRVLATEVRHHVAEEERELLPRLRRAIDAAKLRELGDALVEAKRAAPTRPHPAAPDTPPANVVANALAALLDRARDTLRDALGTLRLLVERAGRQGMDVARFAIGRAERRGREVVGEAAQRGREAVERGRARSTQALAEGRRRGAEALTDAGRRGEQASRKVQKAGRQVARGGGRGESRPTVH</sequence>
<feature type="region of interest" description="Disordered" evidence="1">
    <location>
        <begin position="217"/>
        <end position="281"/>
    </location>
</feature>
<organism evidence="3 4">
    <name type="scientific">Anaeromyxobacter oryzae</name>
    <dbReference type="NCBI Taxonomy" id="2918170"/>
    <lineage>
        <taxon>Bacteria</taxon>
        <taxon>Pseudomonadati</taxon>
        <taxon>Myxococcota</taxon>
        <taxon>Myxococcia</taxon>
        <taxon>Myxococcales</taxon>
        <taxon>Cystobacterineae</taxon>
        <taxon>Anaeromyxobacteraceae</taxon>
        <taxon>Anaeromyxobacter</taxon>
    </lineage>
</organism>
<gene>
    <name evidence="3" type="ORF">AMOR_17900</name>
</gene>
<dbReference type="EMBL" id="AP025591">
    <property type="protein sequence ID" value="BDG02794.1"/>
    <property type="molecule type" value="Genomic_DNA"/>
</dbReference>
<reference evidence="4" key="1">
    <citation type="journal article" date="2022" name="Int. J. Syst. Evol. Microbiol.">
        <title>Anaeromyxobacter oryzae sp. nov., Anaeromyxobacter diazotrophicus sp. nov. and Anaeromyxobacter paludicola sp. nov., isolated from paddy soils.</title>
        <authorList>
            <person name="Itoh H."/>
            <person name="Xu Z."/>
            <person name="Mise K."/>
            <person name="Masuda Y."/>
            <person name="Ushijima N."/>
            <person name="Hayakawa C."/>
            <person name="Shiratori Y."/>
            <person name="Senoo K."/>
        </authorList>
    </citation>
    <scope>NUCLEOTIDE SEQUENCE [LARGE SCALE GENOMIC DNA]</scope>
    <source>
        <strain evidence="4">Red232</strain>
    </source>
</reference>
<accession>A0ABM7WTJ4</accession>
<dbReference type="PANTHER" id="PTHR35585:SF1">
    <property type="entry name" value="HHE DOMAIN PROTEIN (AFU_ORTHOLOGUE AFUA_4G00730)"/>
    <property type="match status" value="1"/>
</dbReference>
<dbReference type="Gene3D" id="1.20.120.520">
    <property type="entry name" value="nmb1532 protein domain like"/>
    <property type="match status" value="1"/>
</dbReference>
<dbReference type="Pfam" id="PF01814">
    <property type="entry name" value="Hemerythrin"/>
    <property type="match status" value="1"/>
</dbReference>
<feature type="compositionally biased region" description="Basic and acidic residues" evidence="1">
    <location>
        <begin position="217"/>
        <end position="228"/>
    </location>
</feature>
<feature type="compositionally biased region" description="Basic and acidic residues" evidence="1">
    <location>
        <begin position="237"/>
        <end position="257"/>
    </location>
</feature>
<evidence type="ECO:0000259" key="2">
    <source>
        <dbReference type="Pfam" id="PF01814"/>
    </source>
</evidence>
<dbReference type="Proteomes" id="UP001162891">
    <property type="component" value="Chromosome"/>
</dbReference>
<proteinExistence type="predicted"/>
<dbReference type="RefSeq" id="WP_248360482.1">
    <property type="nucleotide sequence ID" value="NZ_AP025591.1"/>
</dbReference>
<name>A0ABM7WTJ4_9BACT</name>
<protein>
    <recommendedName>
        <fullName evidence="2">Hemerythrin-like domain-containing protein</fullName>
    </recommendedName>
</protein>
<dbReference type="PANTHER" id="PTHR35585">
    <property type="entry name" value="HHE DOMAIN PROTEIN (AFU_ORTHOLOGUE AFUA_4G00730)"/>
    <property type="match status" value="1"/>
</dbReference>
<feature type="domain" description="Hemerythrin-like" evidence="2">
    <location>
        <begin position="3"/>
        <end position="121"/>
    </location>
</feature>
<feature type="compositionally biased region" description="Basic and acidic residues" evidence="1">
    <location>
        <begin position="272"/>
        <end position="281"/>
    </location>
</feature>
<keyword evidence="4" id="KW-1185">Reference proteome</keyword>
<evidence type="ECO:0000256" key="1">
    <source>
        <dbReference type="SAM" id="MobiDB-lite"/>
    </source>
</evidence>